<dbReference type="OrthoDB" id="7189296at2"/>
<evidence type="ECO:0000256" key="1">
    <source>
        <dbReference type="SAM" id="Phobius"/>
    </source>
</evidence>
<keyword evidence="1" id="KW-1133">Transmembrane helix</keyword>
<dbReference type="AlphaFoldDB" id="A0A1I7MVE5"/>
<dbReference type="STRING" id="51670.SAMN04488557_0445"/>
<dbReference type="Proteomes" id="UP000199423">
    <property type="component" value="Unassembled WGS sequence"/>
</dbReference>
<feature type="transmembrane region" description="Helical" evidence="1">
    <location>
        <begin position="21"/>
        <end position="43"/>
    </location>
</feature>
<evidence type="ECO:0000313" key="4">
    <source>
        <dbReference type="Proteomes" id="UP000199423"/>
    </source>
</evidence>
<proteinExistence type="predicted"/>
<sequence length="208" mass="23021">MHQFGFSRLISQFRSLLRDRSGIAAVEFAFLAPVLLLMTFGTFEITRALIIHKRFQKATAMIGDLVAREQQLGATSTEAKNQLNAIMVAAVQAMSPYSSSTMQMGIYQFRANSTDATKTRIEWSYAYNSMITQPCSLTYTANKLVPANLLSKGDAAIVIDAKYQFSPLLKDLLPSVIKNMTWTDTATFAPRFGSVFYGQATQNSVCPT</sequence>
<keyword evidence="1" id="KW-0472">Membrane</keyword>
<organism evidence="3 4">
    <name type="scientific">Hyphomicrobium facile</name>
    <dbReference type="NCBI Taxonomy" id="51670"/>
    <lineage>
        <taxon>Bacteria</taxon>
        <taxon>Pseudomonadati</taxon>
        <taxon>Pseudomonadota</taxon>
        <taxon>Alphaproteobacteria</taxon>
        <taxon>Hyphomicrobiales</taxon>
        <taxon>Hyphomicrobiaceae</taxon>
        <taxon>Hyphomicrobium</taxon>
    </lineage>
</organism>
<dbReference type="Pfam" id="PF07811">
    <property type="entry name" value="TadE"/>
    <property type="match status" value="1"/>
</dbReference>
<dbReference type="EMBL" id="FPCH01000001">
    <property type="protein sequence ID" value="SFV26369.1"/>
    <property type="molecule type" value="Genomic_DNA"/>
</dbReference>
<feature type="domain" description="TadE-like" evidence="2">
    <location>
        <begin position="22"/>
        <end position="60"/>
    </location>
</feature>
<name>A0A1I7MVE5_9HYPH</name>
<keyword evidence="4" id="KW-1185">Reference proteome</keyword>
<evidence type="ECO:0000259" key="2">
    <source>
        <dbReference type="Pfam" id="PF07811"/>
    </source>
</evidence>
<evidence type="ECO:0000313" key="3">
    <source>
        <dbReference type="EMBL" id="SFV26369.1"/>
    </source>
</evidence>
<reference evidence="4" key="1">
    <citation type="submission" date="2016-10" db="EMBL/GenBank/DDBJ databases">
        <authorList>
            <person name="Varghese N."/>
            <person name="Submissions S."/>
        </authorList>
    </citation>
    <scope>NUCLEOTIDE SEQUENCE [LARGE SCALE GENOMIC DNA]</scope>
    <source>
        <strain evidence="4">DSM 1565</strain>
    </source>
</reference>
<gene>
    <name evidence="3" type="ORF">SAMN04488557_0445</name>
</gene>
<protein>
    <submittedName>
        <fullName evidence="3">Flp pilus assembly protein TadG</fullName>
    </submittedName>
</protein>
<keyword evidence="1" id="KW-0812">Transmembrane</keyword>
<accession>A0A1I7MVE5</accession>
<dbReference type="InterPro" id="IPR012495">
    <property type="entry name" value="TadE-like_dom"/>
</dbReference>